<reference evidence="1 2" key="1">
    <citation type="submission" date="2018-11" db="EMBL/GenBank/DDBJ databases">
        <authorList>
            <consortium name="Pathogen Informatics"/>
        </authorList>
    </citation>
    <scope>NUCLEOTIDE SEQUENCE [LARGE SCALE GENOMIC DNA]</scope>
</reference>
<accession>A0A3P7P5G2</accession>
<evidence type="ECO:0000313" key="2">
    <source>
        <dbReference type="Proteomes" id="UP000281553"/>
    </source>
</evidence>
<dbReference type="OrthoDB" id="6780181at2759"/>
<sequence length="152" mass="17604">MRIHLQTTFTDLTNVFDTVNHDGLWKVMQKICCPECFTHTTPQLLDETIARVTDNGILPTGRRRLFLCAYLLQSYDLCHFDGRLPQRVPQDPHHLRDYTRASTTTVNSVLFADVCVLNTTTERGRQRNSDHYTVHNANFRLTINTDKTVVIR</sequence>
<organism evidence="1 2">
    <name type="scientific">Dibothriocephalus latus</name>
    <name type="common">Fish tapeworm</name>
    <name type="synonym">Diphyllobothrium latum</name>
    <dbReference type="NCBI Taxonomy" id="60516"/>
    <lineage>
        <taxon>Eukaryota</taxon>
        <taxon>Metazoa</taxon>
        <taxon>Spiralia</taxon>
        <taxon>Lophotrochozoa</taxon>
        <taxon>Platyhelminthes</taxon>
        <taxon>Cestoda</taxon>
        <taxon>Eucestoda</taxon>
        <taxon>Diphyllobothriidea</taxon>
        <taxon>Diphyllobothriidae</taxon>
        <taxon>Dibothriocephalus</taxon>
    </lineage>
</organism>
<gene>
    <name evidence="1" type="ORF">DILT_LOCUS17456</name>
</gene>
<evidence type="ECO:0008006" key="3">
    <source>
        <dbReference type="Google" id="ProtNLM"/>
    </source>
</evidence>
<name>A0A3P7P5G2_DIBLA</name>
<dbReference type="EMBL" id="UYRU01091922">
    <property type="protein sequence ID" value="VDN37891.1"/>
    <property type="molecule type" value="Genomic_DNA"/>
</dbReference>
<evidence type="ECO:0000313" key="1">
    <source>
        <dbReference type="EMBL" id="VDN37891.1"/>
    </source>
</evidence>
<keyword evidence="2" id="KW-1185">Reference proteome</keyword>
<proteinExistence type="predicted"/>
<dbReference type="Proteomes" id="UP000281553">
    <property type="component" value="Unassembled WGS sequence"/>
</dbReference>
<protein>
    <recommendedName>
        <fullName evidence="3">Reverse transcriptase domain-containing protein</fullName>
    </recommendedName>
</protein>
<dbReference type="AlphaFoldDB" id="A0A3P7P5G2"/>